<evidence type="ECO:0000313" key="2">
    <source>
        <dbReference type="Proteomes" id="UP001163835"/>
    </source>
</evidence>
<dbReference type="EMBL" id="MU797301">
    <property type="protein sequence ID" value="KAJ3803567.1"/>
    <property type="molecule type" value="Genomic_DNA"/>
</dbReference>
<evidence type="ECO:0000313" key="1">
    <source>
        <dbReference type="EMBL" id="KAJ3803567.1"/>
    </source>
</evidence>
<comment type="caution">
    <text evidence="1">The sequence shown here is derived from an EMBL/GenBank/DDBJ whole genome shotgun (WGS) entry which is preliminary data.</text>
</comment>
<proteinExistence type="predicted"/>
<protein>
    <submittedName>
        <fullName evidence="1">Uncharacterized protein</fullName>
    </submittedName>
</protein>
<feature type="non-terminal residue" evidence="1">
    <location>
        <position position="356"/>
    </location>
</feature>
<feature type="non-terminal residue" evidence="1">
    <location>
        <position position="1"/>
    </location>
</feature>
<keyword evidence="2" id="KW-1185">Reference proteome</keyword>
<sequence length="356" mass="39745">TPVLLNNTWREKAAGAQCLSFPIWLYCDDTSGNTSKRWNEHNSFLFTAAGLDRSQSSKEYNVHFLATSNTAPPLEIDCQEDGIWAWDPKTNSLVLLIVCVLALLGDNPMQSEFACHIGLRGKFFCQTCWVKGKDTKVSNTTNSAVPPSADINSGDDDNEESETGSLNSAASTTSKGKKKKKRTRFKESLQTMIGRVKAFVKPGKPRTKMETIQTLKTQFVLAETQGTTKVKEARTETGIKDTYQKFKFFTDRLLSRHHRGIQDTLSNLNPSQNTMSAVWRIRGLDPHSDTPVEILHVVLLGFVKYLWRDVIDNQIKKNEKLKGELATRLSSLDVEGLGLDSKLQGDVFVNHAGCKT</sequence>
<gene>
    <name evidence="1" type="ORF">F5876DRAFT_2402</name>
</gene>
<name>A0ACC1TFV9_9AGAR</name>
<organism evidence="1 2">
    <name type="scientific">Lentinula aff. lateritia</name>
    <dbReference type="NCBI Taxonomy" id="2804960"/>
    <lineage>
        <taxon>Eukaryota</taxon>
        <taxon>Fungi</taxon>
        <taxon>Dikarya</taxon>
        <taxon>Basidiomycota</taxon>
        <taxon>Agaricomycotina</taxon>
        <taxon>Agaricomycetes</taxon>
        <taxon>Agaricomycetidae</taxon>
        <taxon>Agaricales</taxon>
        <taxon>Marasmiineae</taxon>
        <taxon>Omphalotaceae</taxon>
        <taxon>Lentinula</taxon>
    </lineage>
</organism>
<reference evidence="1" key="1">
    <citation type="submission" date="2022-09" db="EMBL/GenBank/DDBJ databases">
        <title>A Global Phylogenomic Analysis of the Shiitake Genus Lentinula.</title>
        <authorList>
            <consortium name="DOE Joint Genome Institute"/>
            <person name="Sierra-Patev S."/>
            <person name="Min B."/>
            <person name="Naranjo-Ortiz M."/>
            <person name="Looney B."/>
            <person name="Konkel Z."/>
            <person name="Slot J.C."/>
            <person name="Sakamoto Y."/>
            <person name="Steenwyk J.L."/>
            <person name="Rokas A."/>
            <person name="Carro J."/>
            <person name="Camarero S."/>
            <person name="Ferreira P."/>
            <person name="Molpeceres G."/>
            <person name="Ruiz-Duenas F.J."/>
            <person name="Serrano A."/>
            <person name="Henrissat B."/>
            <person name="Drula E."/>
            <person name="Hughes K.W."/>
            <person name="Mata J.L."/>
            <person name="Ishikawa N.K."/>
            <person name="Vargas-Isla R."/>
            <person name="Ushijima S."/>
            <person name="Smith C.A."/>
            <person name="Ahrendt S."/>
            <person name="Andreopoulos W."/>
            <person name="He G."/>
            <person name="Labutti K."/>
            <person name="Lipzen A."/>
            <person name="Ng V."/>
            <person name="Riley R."/>
            <person name="Sandor L."/>
            <person name="Barry K."/>
            <person name="Martinez A.T."/>
            <person name="Xiao Y."/>
            <person name="Gibbons J.G."/>
            <person name="Terashima K."/>
            <person name="Grigoriev I.V."/>
            <person name="Hibbett D.S."/>
        </authorList>
    </citation>
    <scope>NUCLEOTIDE SEQUENCE</scope>
    <source>
        <strain evidence="1">TMI1499</strain>
    </source>
</reference>
<accession>A0ACC1TFV9</accession>
<dbReference type="Proteomes" id="UP001163835">
    <property type="component" value="Unassembled WGS sequence"/>
</dbReference>